<protein>
    <recommendedName>
        <fullName evidence="4">Apple domain-containing protein</fullName>
    </recommendedName>
</protein>
<sequence>CLAEHKAYKHSNRSGMERPVSITPVLLALYFIASFCVLKVQSASSNTVFHKVSITGASCSAVETPTSGLKALLECAVLCAQNSACLSFIYNGTDCVISNRNDCSTVSSTQMFIK</sequence>
<feature type="transmembrane region" description="Helical" evidence="1">
    <location>
        <begin position="20"/>
        <end position="38"/>
    </location>
</feature>
<feature type="non-terminal residue" evidence="2">
    <location>
        <position position="1"/>
    </location>
</feature>
<evidence type="ECO:0000313" key="3">
    <source>
        <dbReference type="Proteomes" id="UP000215902"/>
    </source>
</evidence>
<dbReference type="AlphaFoldDB" id="A0A267DTZ6"/>
<gene>
    <name evidence="2" type="ORF">BOX15_Mlig009230g1</name>
</gene>
<accession>A0A267DTZ6</accession>
<dbReference type="Proteomes" id="UP000215902">
    <property type="component" value="Unassembled WGS sequence"/>
</dbReference>
<reference evidence="2 3" key="1">
    <citation type="submission" date="2017-06" db="EMBL/GenBank/DDBJ databases">
        <title>A platform for efficient transgenesis in Macrostomum lignano, a flatworm model organism for stem cell research.</title>
        <authorList>
            <person name="Berezikov E."/>
        </authorList>
    </citation>
    <scope>NUCLEOTIDE SEQUENCE [LARGE SCALE GENOMIC DNA]</scope>
    <source>
        <strain evidence="2">DV1</strain>
        <tissue evidence="2">Whole organism</tissue>
    </source>
</reference>
<proteinExistence type="predicted"/>
<keyword evidence="1" id="KW-0812">Transmembrane</keyword>
<keyword evidence="1" id="KW-0472">Membrane</keyword>
<evidence type="ECO:0000256" key="1">
    <source>
        <dbReference type="SAM" id="Phobius"/>
    </source>
</evidence>
<name>A0A267DTZ6_9PLAT</name>
<dbReference type="EMBL" id="NIVC01003307">
    <property type="protein sequence ID" value="PAA52059.1"/>
    <property type="molecule type" value="Genomic_DNA"/>
</dbReference>
<keyword evidence="3" id="KW-1185">Reference proteome</keyword>
<comment type="caution">
    <text evidence="2">The sequence shown here is derived from an EMBL/GenBank/DDBJ whole genome shotgun (WGS) entry which is preliminary data.</text>
</comment>
<evidence type="ECO:0008006" key="4">
    <source>
        <dbReference type="Google" id="ProtNLM"/>
    </source>
</evidence>
<keyword evidence="1" id="KW-1133">Transmembrane helix</keyword>
<evidence type="ECO:0000313" key="2">
    <source>
        <dbReference type="EMBL" id="PAA52059.1"/>
    </source>
</evidence>
<organism evidence="2 3">
    <name type="scientific">Macrostomum lignano</name>
    <dbReference type="NCBI Taxonomy" id="282301"/>
    <lineage>
        <taxon>Eukaryota</taxon>
        <taxon>Metazoa</taxon>
        <taxon>Spiralia</taxon>
        <taxon>Lophotrochozoa</taxon>
        <taxon>Platyhelminthes</taxon>
        <taxon>Rhabditophora</taxon>
        <taxon>Macrostomorpha</taxon>
        <taxon>Macrostomida</taxon>
        <taxon>Macrostomidae</taxon>
        <taxon>Macrostomum</taxon>
    </lineage>
</organism>